<dbReference type="EMBL" id="JAYGIL010000008">
    <property type="protein sequence ID" value="MEA5402905.1"/>
    <property type="molecule type" value="Genomic_DNA"/>
</dbReference>
<feature type="domain" description="DUF6734" evidence="1">
    <location>
        <begin position="1"/>
        <end position="288"/>
    </location>
</feature>
<protein>
    <submittedName>
        <fullName evidence="2">DUF6734 family protein</fullName>
    </submittedName>
</protein>
<dbReference type="InterPro" id="IPR046621">
    <property type="entry name" value="DUF6734"/>
</dbReference>
<evidence type="ECO:0000313" key="2">
    <source>
        <dbReference type="EMBL" id="MEA5402905.1"/>
    </source>
</evidence>
<sequence>MKIIHSFWSKPSLDKSIERFEDRKMGGWLDKKYNYMSWALSCLQFKKHYGFIELVTDNEGKKLFIDKLNLPYDSVRVELDIYNNYHPDLWAISKLHSYTLQNEPFLHVDGDVYIWKILDKVNNKPLIAQNEDIDFKYYTTVWNDIILNFEYIPTYMMSDYQREPSIHSCNAGIFGGSDVNFLKEFAFEAFEFLEKNKAHYDKVNLGSTVLIYEQYLFSCLARAKNKKVSFLFDSMTSSYDKITQFASIPNRRHYVHAVGNAKKKFVACENLANRLLFEYPDFYYNILALIEKNEI</sequence>
<evidence type="ECO:0000259" key="1">
    <source>
        <dbReference type="Pfam" id="PF20508"/>
    </source>
</evidence>
<dbReference type="RefSeq" id="WP_323327914.1">
    <property type="nucleotide sequence ID" value="NZ_JAYGIL010000008.1"/>
</dbReference>
<organism evidence="2 3">
    <name type="scientific">Arcicella gelida</name>
    <dbReference type="NCBI Taxonomy" id="2984195"/>
    <lineage>
        <taxon>Bacteria</taxon>
        <taxon>Pseudomonadati</taxon>
        <taxon>Bacteroidota</taxon>
        <taxon>Cytophagia</taxon>
        <taxon>Cytophagales</taxon>
        <taxon>Flectobacillaceae</taxon>
        <taxon>Arcicella</taxon>
    </lineage>
</organism>
<name>A0ABU5S3C9_9BACT</name>
<evidence type="ECO:0000313" key="3">
    <source>
        <dbReference type="Proteomes" id="UP001303899"/>
    </source>
</evidence>
<dbReference type="Proteomes" id="UP001303899">
    <property type="component" value="Unassembled WGS sequence"/>
</dbReference>
<proteinExistence type="predicted"/>
<keyword evidence="3" id="KW-1185">Reference proteome</keyword>
<reference evidence="2 3" key="1">
    <citation type="submission" date="2023-12" db="EMBL/GenBank/DDBJ databases">
        <title>Novel species of the genus Arcicella isolated from rivers.</title>
        <authorList>
            <person name="Lu H."/>
        </authorList>
    </citation>
    <scope>NUCLEOTIDE SEQUENCE [LARGE SCALE GENOMIC DNA]</scope>
    <source>
        <strain evidence="2 3">DC2W</strain>
    </source>
</reference>
<dbReference type="Pfam" id="PF20508">
    <property type="entry name" value="DUF6734"/>
    <property type="match status" value="1"/>
</dbReference>
<comment type="caution">
    <text evidence="2">The sequence shown here is derived from an EMBL/GenBank/DDBJ whole genome shotgun (WGS) entry which is preliminary data.</text>
</comment>
<accession>A0ABU5S3C9</accession>
<gene>
    <name evidence="2" type="ORF">VB776_08265</name>
</gene>